<dbReference type="InterPro" id="IPR001314">
    <property type="entry name" value="Peptidase_S1A"/>
</dbReference>
<accession>A0A137NWN3</accession>
<dbReference type="PROSITE" id="PS50240">
    <property type="entry name" value="TRYPSIN_DOM"/>
    <property type="match status" value="1"/>
</dbReference>
<dbReference type="InterPro" id="IPR001254">
    <property type="entry name" value="Trypsin_dom"/>
</dbReference>
<keyword evidence="4" id="KW-0732">Signal</keyword>
<dbReference type="InterPro" id="IPR018114">
    <property type="entry name" value="TRYPSIN_HIS"/>
</dbReference>
<sequence length="260" mass="28469">MSVNFLNNNLGGVAAPERIAKGNEVEPKFKYPSMVALFYRDGEKLVQGCGGTLYTENTIITAAHCEGNSLEWVAKVHRHDLTKPEESEQGKTYKVTKAIDHPDYKGETDSYKNDISIWKIDAPSGNRTNVELDNGDYGKKQNFLLTTIGWDITHQGGKQSSVLLETKVPVSNYEICASNYTEAPGSVQYAIDFSKHICAGHPEGQTDSCQGDSGGPLFAYENGKQILTGVNSFGIGCALPGVYTRVSNYLSWIKETVKSI</sequence>
<dbReference type="GO" id="GO:0005576">
    <property type="term" value="C:extracellular region"/>
    <property type="evidence" value="ECO:0007669"/>
    <property type="project" value="UniProtKB-SubCell"/>
</dbReference>
<evidence type="ECO:0000256" key="4">
    <source>
        <dbReference type="ARBA" id="ARBA00022729"/>
    </source>
</evidence>
<keyword evidence="6" id="KW-0325">Glycoprotein</keyword>
<proteinExistence type="inferred from homology"/>
<evidence type="ECO:0000313" key="9">
    <source>
        <dbReference type="EMBL" id="KXN67071.1"/>
    </source>
</evidence>
<dbReference type="OrthoDB" id="6380398at2759"/>
<keyword evidence="7" id="KW-0720">Serine protease</keyword>
<dbReference type="PRINTS" id="PR00722">
    <property type="entry name" value="CHYMOTRYPSIN"/>
</dbReference>
<dbReference type="PANTHER" id="PTHR24276:SF91">
    <property type="entry name" value="AT26814P-RELATED"/>
    <property type="match status" value="1"/>
</dbReference>
<comment type="similarity">
    <text evidence="2">Belongs to the peptidase S1 family.</text>
</comment>
<dbReference type="GO" id="GO:0004252">
    <property type="term" value="F:serine-type endopeptidase activity"/>
    <property type="evidence" value="ECO:0007669"/>
    <property type="project" value="InterPro"/>
</dbReference>
<comment type="subcellular location">
    <subcellularLocation>
        <location evidence="1">Secreted</location>
    </subcellularLocation>
</comment>
<dbReference type="InterPro" id="IPR043504">
    <property type="entry name" value="Peptidase_S1_PA_chymotrypsin"/>
</dbReference>
<dbReference type="InterPro" id="IPR009003">
    <property type="entry name" value="Peptidase_S1_PA"/>
</dbReference>
<dbReference type="EMBL" id="KQ964663">
    <property type="protein sequence ID" value="KXN67071.1"/>
    <property type="molecule type" value="Genomic_DNA"/>
</dbReference>
<dbReference type="FunFam" id="2.40.10.10:FF:000054">
    <property type="entry name" value="Complement C1r subcomponent"/>
    <property type="match status" value="1"/>
</dbReference>
<dbReference type="InterPro" id="IPR033116">
    <property type="entry name" value="TRYPSIN_SER"/>
</dbReference>
<dbReference type="PROSITE" id="PS00135">
    <property type="entry name" value="TRYPSIN_SER"/>
    <property type="match status" value="1"/>
</dbReference>
<dbReference type="InterPro" id="IPR050430">
    <property type="entry name" value="Peptidase_S1"/>
</dbReference>
<name>A0A137NWN3_CONC2</name>
<keyword evidence="10" id="KW-1185">Reference proteome</keyword>
<dbReference type="Gene3D" id="2.40.10.10">
    <property type="entry name" value="Trypsin-like serine proteases"/>
    <property type="match status" value="1"/>
</dbReference>
<dbReference type="CDD" id="cd00190">
    <property type="entry name" value="Tryp_SPc"/>
    <property type="match status" value="1"/>
</dbReference>
<evidence type="ECO:0000256" key="5">
    <source>
        <dbReference type="ARBA" id="ARBA00023157"/>
    </source>
</evidence>
<evidence type="ECO:0000256" key="6">
    <source>
        <dbReference type="ARBA" id="ARBA00023180"/>
    </source>
</evidence>
<feature type="domain" description="Peptidase S1" evidence="8">
    <location>
        <begin position="19"/>
        <end position="258"/>
    </location>
</feature>
<dbReference type="Proteomes" id="UP000070444">
    <property type="component" value="Unassembled WGS sequence"/>
</dbReference>
<evidence type="ECO:0000256" key="2">
    <source>
        <dbReference type="ARBA" id="ARBA00007664"/>
    </source>
</evidence>
<dbReference type="Pfam" id="PF00089">
    <property type="entry name" value="Trypsin"/>
    <property type="match status" value="1"/>
</dbReference>
<evidence type="ECO:0000313" key="10">
    <source>
        <dbReference type="Proteomes" id="UP000070444"/>
    </source>
</evidence>
<reference evidence="9 10" key="1">
    <citation type="journal article" date="2015" name="Genome Biol. Evol.">
        <title>Phylogenomic analyses indicate that early fungi evolved digesting cell walls of algal ancestors of land plants.</title>
        <authorList>
            <person name="Chang Y."/>
            <person name="Wang S."/>
            <person name="Sekimoto S."/>
            <person name="Aerts A.L."/>
            <person name="Choi C."/>
            <person name="Clum A."/>
            <person name="LaButti K.M."/>
            <person name="Lindquist E.A."/>
            <person name="Yee Ngan C."/>
            <person name="Ohm R.A."/>
            <person name="Salamov A.A."/>
            <person name="Grigoriev I.V."/>
            <person name="Spatafora J.W."/>
            <person name="Berbee M.L."/>
        </authorList>
    </citation>
    <scope>NUCLEOTIDE SEQUENCE [LARGE SCALE GENOMIC DNA]</scope>
    <source>
        <strain evidence="9 10">NRRL 28638</strain>
    </source>
</reference>
<evidence type="ECO:0000256" key="1">
    <source>
        <dbReference type="ARBA" id="ARBA00004613"/>
    </source>
</evidence>
<dbReference type="PROSITE" id="PS00134">
    <property type="entry name" value="TRYPSIN_HIS"/>
    <property type="match status" value="1"/>
</dbReference>
<dbReference type="SMART" id="SM00020">
    <property type="entry name" value="Tryp_SPc"/>
    <property type="match status" value="1"/>
</dbReference>
<protein>
    <submittedName>
        <fullName evidence="9">Trypsin-like serine protease</fullName>
    </submittedName>
</protein>
<gene>
    <name evidence="9" type="ORF">CONCODRAFT_80289</name>
</gene>
<dbReference type="STRING" id="796925.A0A137NWN3"/>
<evidence type="ECO:0000256" key="3">
    <source>
        <dbReference type="ARBA" id="ARBA00022525"/>
    </source>
</evidence>
<keyword evidence="7" id="KW-0378">Hydrolase</keyword>
<organism evidence="9 10">
    <name type="scientific">Conidiobolus coronatus (strain ATCC 28846 / CBS 209.66 / NRRL 28638)</name>
    <name type="common">Delacroixia coronata</name>
    <dbReference type="NCBI Taxonomy" id="796925"/>
    <lineage>
        <taxon>Eukaryota</taxon>
        <taxon>Fungi</taxon>
        <taxon>Fungi incertae sedis</taxon>
        <taxon>Zoopagomycota</taxon>
        <taxon>Entomophthoromycotina</taxon>
        <taxon>Entomophthoromycetes</taxon>
        <taxon>Entomophthorales</taxon>
        <taxon>Ancylistaceae</taxon>
        <taxon>Conidiobolus</taxon>
    </lineage>
</organism>
<evidence type="ECO:0000256" key="7">
    <source>
        <dbReference type="RuleBase" id="RU363034"/>
    </source>
</evidence>
<dbReference type="AlphaFoldDB" id="A0A137NWN3"/>
<keyword evidence="5" id="KW-1015">Disulfide bond</keyword>
<dbReference type="GO" id="GO:0006508">
    <property type="term" value="P:proteolysis"/>
    <property type="evidence" value="ECO:0007669"/>
    <property type="project" value="UniProtKB-KW"/>
</dbReference>
<keyword evidence="3" id="KW-0964">Secreted</keyword>
<dbReference type="SUPFAM" id="SSF50494">
    <property type="entry name" value="Trypsin-like serine proteases"/>
    <property type="match status" value="1"/>
</dbReference>
<keyword evidence="7 9" id="KW-0645">Protease</keyword>
<evidence type="ECO:0000259" key="8">
    <source>
        <dbReference type="PROSITE" id="PS50240"/>
    </source>
</evidence>
<dbReference type="PANTHER" id="PTHR24276">
    <property type="entry name" value="POLYSERASE-RELATED"/>
    <property type="match status" value="1"/>
</dbReference>